<name>G2XAR0_VERDV</name>
<sequence>MVDRTHSKRWHSKYYDKVGYSLSARNNIVLKPGWPTPGPDYRLIDPDTCDWAMRTPERLRMSSFNCNKPTTHGYTVAINGLHTAKLYAHHSGASGSDYGDADTISSHTLWMYMPVEQGECLKEIWAIKTSASGTVALMFLTSHERGFIFGVYYFTSRHQLQSHCTYATTNGSELLVVRESHSWRTFEAVLSLSSLLRSDFEVFFDKDIGPVTGDLLLWSHP</sequence>
<dbReference type="RefSeq" id="XP_009654591.1">
    <property type="nucleotide sequence ID" value="XM_009656296.1"/>
</dbReference>
<dbReference type="KEGG" id="vda:VDAG_07391"/>
<dbReference type="EMBL" id="DS572710">
    <property type="protein sequence ID" value="EGY16227.1"/>
    <property type="molecule type" value="Genomic_DNA"/>
</dbReference>
<dbReference type="InParanoid" id="G2XAR0"/>
<dbReference type="Proteomes" id="UP000001611">
    <property type="component" value="Unassembled WGS sequence"/>
</dbReference>
<accession>G2XAR0</accession>
<gene>
    <name evidence="1" type="ORF">VDAG_07391</name>
</gene>
<dbReference type="eggNOG" id="ENOG502S9BE">
    <property type="taxonomic scope" value="Eukaryota"/>
</dbReference>
<reference evidence="2" key="2">
    <citation type="journal article" date="2011" name="PLoS Pathog.">
        <title>Comparative genomics yields insights into niche adaptation of plant vascular wilt pathogens.</title>
        <authorList>
            <person name="Klosterman S.J."/>
            <person name="Subbarao K.V."/>
            <person name="Kang S."/>
            <person name="Veronese P."/>
            <person name="Gold S.E."/>
            <person name="Thomma B.P.H.J."/>
            <person name="Chen Z."/>
            <person name="Henrissat B."/>
            <person name="Lee Y.-H."/>
            <person name="Park J."/>
            <person name="Garcia-Pedrajas M.D."/>
            <person name="Barbara D.J."/>
            <person name="Anchieta A."/>
            <person name="de Jonge R."/>
            <person name="Santhanam P."/>
            <person name="Maruthachalam K."/>
            <person name="Atallah Z."/>
            <person name="Amyotte S.G."/>
            <person name="Paz Z."/>
            <person name="Inderbitzin P."/>
            <person name="Hayes R.J."/>
            <person name="Heiman D.I."/>
            <person name="Young S."/>
            <person name="Zeng Q."/>
            <person name="Engels R."/>
            <person name="Galagan J."/>
            <person name="Cuomo C.A."/>
            <person name="Dobinson K.F."/>
            <person name="Ma L.-J."/>
        </authorList>
    </citation>
    <scope>NUCLEOTIDE SEQUENCE [LARGE SCALE GENOMIC DNA]</scope>
    <source>
        <strain evidence="2">VdLs.17 / ATCC MYA-4575 / FGSC 10137</strain>
    </source>
</reference>
<dbReference type="STRING" id="498257.G2XAR0"/>
<keyword evidence="2" id="KW-1185">Reference proteome</keyword>
<organism evidence="1 2">
    <name type="scientific">Verticillium dahliae (strain VdLs.17 / ATCC MYA-4575 / FGSC 10137)</name>
    <name type="common">Verticillium wilt</name>
    <dbReference type="NCBI Taxonomy" id="498257"/>
    <lineage>
        <taxon>Eukaryota</taxon>
        <taxon>Fungi</taxon>
        <taxon>Dikarya</taxon>
        <taxon>Ascomycota</taxon>
        <taxon>Pezizomycotina</taxon>
        <taxon>Sordariomycetes</taxon>
        <taxon>Hypocreomycetidae</taxon>
        <taxon>Glomerellales</taxon>
        <taxon>Plectosphaerellaceae</taxon>
        <taxon>Verticillium</taxon>
    </lineage>
</organism>
<evidence type="ECO:0000313" key="2">
    <source>
        <dbReference type="Proteomes" id="UP000001611"/>
    </source>
</evidence>
<dbReference type="GeneID" id="20708854"/>
<protein>
    <submittedName>
        <fullName evidence="1">Uncharacterized protein</fullName>
    </submittedName>
</protein>
<dbReference type="OrthoDB" id="5153231at2759"/>
<proteinExistence type="predicted"/>
<reference evidence="1 2" key="1">
    <citation type="submission" date="2008-03" db="EMBL/GenBank/DDBJ databases">
        <title>The Genome Sequence of Verticillium dahliae VdLs.17.</title>
        <authorList>
            <consortium name="The Broad Institute Genome Sequencing Platform"/>
            <person name="Ma L.-J.J."/>
            <person name="Klosterman S.J."/>
            <person name="Subbarao K."/>
            <person name="Dobinson K."/>
            <person name="Veronese P."/>
            <person name="Kang S."/>
            <person name="Gold S.E."/>
            <person name="Young S."/>
            <person name="Jaffe D."/>
            <person name="Gnerre S."/>
            <person name="Berlin A."/>
            <person name="Heiman D."/>
            <person name="Hepburn T."/>
            <person name="Sykes S."/>
            <person name="Alvarado L."/>
            <person name="Kodira C.D."/>
            <person name="Lander E."/>
            <person name="Galagan J."/>
            <person name="Nusbaum C."/>
            <person name="Birren B."/>
        </authorList>
    </citation>
    <scope>NUCLEOTIDE SEQUENCE [LARGE SCALE GENOMIC DNA]</scope>
    <source>
        <strain evidence="2">VdLs.17 / ATCC MYA-4575 / FGSC 10137</strain>
    </source>
</reference>
<dbReference type="HOGENOM" id="CLU_1251522_0_0_1"/>
<dbReference type="AlphaFoldDB" id="G2XAR0"/>
<evidence type="ECO:0000313" key="1">
    <source>
        <dbReference type="EMBL" id="EGY16227.1"/>
    </source>
</evidence>